<gene>
    <name evidence="3" type="ORF">SNE25_00540</name>
</gene>
<dbReference type="RefSeq" id="WP_321563139.1">
    <property type="nucleotide sequence ID" value="NZ_CP139558.1"/>
</dbReference>
<accession>A0ABZ0TNI9</accession>
<feature type="coiled-coil region" evidence="1">
    <location>
        <begin position="335"/>
        <end position="362"/>
    </location>
</feature>
<feature type="chain" id="PRO_5046409419" description="BZIP transcription factor" evidence="2">
    <location>
        <begin position="21"/>
        <end position="363"/>
    </location>
</feature>
<protein>
    <recommendedName>
        <fullName evidence="5">BZIP transcription factor</fullName>
    </recommendedName>
</protein>
<keyword evidence="1" id="KW-0175">Coiled coil</keyword>
<reference evidence="3 4" key="1">
    <citation type="submission" date="2023-11" db="EMBL/GenBank/DDBJ databases">
        <title>Analysis of the Genomes of Mucilaginibacter gossypii cycad 4 and M. sabulilitoris SNA2: microbes with the potential for plant growth promotion.</title>
        <authorList>
            <person name="Hirsch A.M."/>
            <person name="Humm E."/>
            <person name="Rubbi M."/>
            <person name="Del Vecchio G."/>
            <person name="Ha S.M."/>
            <person name="Pellegrini M."/>
            <person name="Gunsalus R.P."/>
        </authorList>
    </citation>
    <scope>NUCLEOTIDE SEQUENCE [LARGE SCALE GENOMIC DNA]</scope>
    <source>
        <strain evidence="3 4">SNA2</strain>
    </source>
</reference>
<evidence type="ECO:0008006" key="5">
    <source>
        <dbReference type="Google" id="ProtNLM"/>
    </source>
</evidence>
<dbReference type="EMBL" id="CP139558">
    <property type="protein sequence ID" value="WPU94012.1"/>
    <property type="molecule type" value="Genomic_DNA"/>
</dbReference>
<proteinExistence type="predicted"/>
<organism evidence="3 4">
    <name type="scientific">Mucilaginibacter sabulilitoris</name>
    <dbReference type="NCBI Taxonomy" id="1173583"/>
    <lineage>
        <taxon>Bacteria</taxon>
        <taxon>Pseudomonadati</taxon>
        <taxon>Bacteroidota</taxon>
        <taxon>Sphingobacteriia</taxon>
        <taxon>Sphingobacteriales</taxon>
        <taxon>Sphingobacteriaceae</taxon>
        <taxon>Mucilaginibacter</taxon>
    </lineage>
</organism>
<keyword evidence="4" id="KW-1185">Reference proteome</keyword>
<evidence type="ECO:0000313" key="4">
    <source>
        <dbReference type="Proteomes" id="UP001324380"/>
    </source>
</evidence>
<evidence type="ECO:0000256" key="2">
    <source>
        <dbReference type="SAM" id="SignalP"/>
    </source>
</evidence>
<keyword evidence="2" id="KW-0732">Signal</keyword>
<evidence type="ECO:0000256" key="1">
    <source>
        <dbReference type="SAM" id="Coils"/>
    </source>
</evidence>
<evidence type="ECO:0000313" key="3">
    <source>
        <dbReference type="EMBL" id="WPU94012.1"/>
    </source>
</evidence>
<feature type="signal peptide" evidence="2">
    <location>
        <begin position="1"/>
        <end position="20"/>
    </location>
</feature>
<sequence length="363" mass="38972">MKRTILTSFFLLTISQLAHAQWTNTGNNVYINSGFVGIGTTTPQNPLDIQRVGSGNGGAIISIQGFENSASGGGYLRLTKSRGTTIGSQVTTLSGDIMGTVDYMGVRPNNTFGFSTRIIGYQDGLAGTNYIPGKLSFFIGSPNNTLVEQMTITSSGKVGIGKPAPLSLLDVRGDVRLGGSGVNLAPSTGLTLADLANTGQMLIGWNRTGGYGETDFIANQGAGSAGGFAFYNHDNADAESRLMLIQGNGNVAIGTNNPQNYKLAVNGTIHSKSVLIDLNGWSDYVFEKDYKLPSLQAIKAYIDQNQHLPEVPSEEQIKKDGLNVGEMNKLLMKKVEELTLYMIEMKAEIKELQKQNESLRKSK</sequence>
<dbReference type="Proteomes" id="UP001324380">
    <property type="component" value="Chromosome"/>
</dbReference>
<name>A0ABZ0TNI9_9SPHI</name>